<keyword evidence="2" id="KW-1185">Reference proteome</keyword>
<name>A0ABQ6LN61_9RHOB</name>
<dbReference type="Proteomes" id="UP001239909">
    <property type="component" value="Unassembled WGS sequence"/>
</dbReference>
<dbReference type="EMBL" id="BSYI01000040">
    <property type="protein sequence ID" value="GMG84645.1"/>
    <property type="molecule type" value="Genomic_DNA"/>
</dbReference>
<proteinExistence type="predicted"/>
<reference evidence="1 2" key="1">
    <citation type="submission" date="2023-04" db="EMBL/GenBank/DDBJ databases">
        <title>Marinoamorphus aggregata gen. nov., sp. Nov., isolate from tissue of brittle star Ophioplocus japonicus.</title>
        <authorList>
            <person name="Kawano K."/>
            <person name="Sawayama S."/>
            <person name="Nakagawa S."/>
        </authorList>
    </citation>
    <scope>NUCLEOTIDE SEQUENCE [LARGE SCALE GENOMIC DNA]</scope>
    <source>
        <strain evidence="1 2">NKW23</strain>
    </source>
</reference>
<comment type="caution">
    <text evidence="1">The sequence shown here is derived from an EMBL/GenBank/DDBJ whole genome shotgun (WGS) entry which is preliminary data.</text>
</comment>
<protein>
    <submittedName>
        <fullName evidence="1">Uncharacterized protein</fullName>
    </submittedName>
</protein>
<dbReference type="RefSeq" id="WP_285673728.1">
    <property type="nucleotide sequence ID" value="NZ_BSYI01000040.1"/>
</dbReference>
<evidence type="ECO:0000313" key="1">
    <source>
        <dbReference type="EMBL" id="GMG84645.1"/>
    </source>
</evidence>
<sequence>MSTLLDLIPDSTAKKLGKALFVEHKGKIDAVIGASEATADELKDPEKLKKWFGLPDEGSVGKKTVTIGEGKAKFKITVTMVDYVKIRKALDKGNKWFEQVARFDPTAALEARRKKVWAFELKFEKSVHHNGQHQELTVSRAKEAYPHVRDFALELTDLVGWLGACKAVFPKYRKIYAGYADIFGECEATFDKLIKTIPLPPEIQTEMMVHWRACQQLKARCITARRHCAAIEKMAKKHHATARGYQLLVEGWTGRLGKTLTPVVVKEAAKAVQGAVKPLLGPFKKLFGVT</sequence>
<gene>
    <name evidence="1" type="ORF">LNKW23_38610</name>
</gene>
<accession>A0ABQ6LN61</accession>
<evidence type="ECO:0000313" key="2">
    <source>
        <dbReference type="Proteomes" id="UP001239909"/>
    </source>
</evidence>
<organism evidence="1 2">
    <name type="scientific">Paralimibaculum aggregatum</name>
    <dbReference type="NCBI Taxonomy" id="3036245"/>
    <lineage>
        <taxon>Bacteria</taxon>
        <taxon>Pseudomonadati</taxon>
        <taxon>Pseudomonadota</taxon>
        <taxon>Alphaproteobacteria</taxon>
        <taxon>Rhodobacterales</taxon>
        <taxon>Paracoccaceae</taxon>
        <taxon>Paralimibaculum</taxon>
    </lineage>
</organism>